<dbReference type="Proteomes" id="UP000031575">
    <property type="component" value="Unassembled WGS sequence"/>
</dbReference>
<keyword evidence="4" id="KW-0411">Iron-sulfur</keyword>
<proteinExistence type="predicted"/>
<dbReference type="GeneID" id="63677655"/>
<dbReference type="EMBL" id="AWTV01000005">
    <property type="protein sequence ID" value="KIH93299.1"/>
    <property type="molecule type" value="Genomic_DNA"/>
</dbReference>
<evidence type="ECO:0000313" key="8">
    <source>
        <dbReference type="Proteomes" id="UP000031575"/>
    </source>
</evidence>
<dbReference type="PROSITE" id="PS51296">
    <property type="entry name" value="RIESKE"/>
    <property type="match status" value="1"/>
</dbReference>
<dbReference type="HOGENOM" id="CLU_079949_0_0_1"/>
<dbReference type="OrthoDB" id="426882at2759"/>
<dbReference type="GO" id="GO:0046872">
    <property type="term" value="F:metal ion binding"/>
    <property type="evidence" value="ECO:0007669"/>
    <property type="project" value="UniProtKB-KW"/>
</dbReference>
<dbReference type="InterPro" id="IPR036922">
    <property type="entry name" value="Rieske_2Fe-2S_sf"/>
</dbReference>
<keyword evidence="3" id="KW-0408">Iron</keyword>
<dbReference type="Pfam" id="PF00355">
    <property type="entry name" value="Rieske"/>
    <property type="match status" value="1"/>
</dbReference>
<evidence type="ECO:0000256" key="1">
    <source>
        <dbReference type="ARBA" id="ARBA00022714"/>
    </source>
</evidence>
<dbReference type="InterPro" id="IPR017941">
    <property type="entry name" value="Rieske_2Fe-2S"/>
</dbReference>
<protein>
    <submittedName>
        <fullName evidence="7">Rieske [2Fe-2S] domain protein</fullName>
    </submittedName>
</protein>
<feature type="domain" description="Rieske" evidence="6">
    <location>
        <begin position="73"/>
        <end position="176"/>
    </location>
</feature>
<keyword evidence="1" id="KW-0001">2Fe-2S</keyword>
<dbReference type="SUPFAM" id="SSF50022">
    <property type="entry name" value="ISP domain"/>
    <property type="match status" value="1"/>
</dbReference>
<keyword evidence="8" id="KW-1185">Reference proteome</keyword>
<dbReference type="GO" id="GO:0051537">
    <property type="term" value="F:2 iron, 2 sulfur cluster binding"/>
    <property type="evidence" value="ECO:0007669"/>
    <property type="project" value="UniProtKB-KW"/>
</dbReference>
<comment type="cofactor">
    <cofactor evidence="5">
        <name>[2Fe-2S] cluster</name>
        <dbReference type="ChEBI" id="CHEBI:190135"/>
    </cofactor>
</comment>
<dbReference type="PANTHER" id="PTHR21496:SF0">
    <property type="entry name" value="RIESKE DOMAIN-CONTAINING PROTEIN"/>
    <property type="match status" value="1"/>
</dbReference>
<comment type="caution">
    <text evidence="7">The sequence shown here is derived from an EMBL/GenBank/DDBJ whole genome shotgun (WGS) entry which is preliminary data.</text>
</comment>
<gene>
    <name evidence="7" type="ORF">SPBR_04451</name>
</gene>
<sequence length="200" mass="22141">MFNFFRTSRQRGDAAWFCAGPASSYPDIQPMDPDAVVVEVISTPRPRACGTPSSLPVAGCKIFHVSEDAETGGVTASEVRVQDVAQVEGIDALKDQVLVFQYKGQFHAVDHKCPHMSYPLSNATPFDIEDFGIVLSAGLTCPKHGWSFDMFTGMGDRGNYRLQIWEVELRDVAGNVTKATEKEVDLSDKDVWVRRKQRIG</sequence>
<accession>A0A0C2F345</accession>
<dbReference type="PANTHER" id="PTHR21496">
    <property type="entry name" value="FERREDOXIN-RELATED"/>
    <property type="match status" value="1"/>
</dbReference>
<dbReference type="Gene3D" id="2.102.10.10">
    <property type="entry name" value="Rieske [2Fe-2S] iron-sulphur domain"/>
    <property type="match status" value="1"/>
</dbReference>
<dbReference type="RefSeq" id="XP_040621309.1">
    <property type="nucleotide sequence ID" value="XM_040762734.1"/>
</dbReference>
<evidence type="ECO:0000313" key="7">
    <source>
        <dbReference type="EMBL" id="KIH93299.1"/>
    </source>
</evidence>
<reference evidence="7 8" key="1">
    <citation type="journal article" date="2014" name="BMC Genomics">
        <title>Comparative genomics of the major fungal agents of human and animal Sporotrichosis: Sporothrix schenckii and Sporothrix brasiliensis.</title>
        <authorList>
            <person name="Teixeira M.M."/>
            <person name="de Almeida L.G."/>
            <person name="Kubitschek-Barreira P."/>
            <person name="Alves F.L."/>
            <person name="Kioshima E.S."/>
            <person name="Abadio A.K."/>
            <person name="Fernandes L."/>
            <person name="Derengowski L.S."/>
            <person name="Ferreira K.S."/>
            <person name="Souza R.C."/>
            <person name="Ruiz J.C."/>
            <person name="de Andrade N.C."/>
            <person name="Paes H.C."/>
            <person name="Nicola A.M."/>
            <person name="Albuquerque P."/>
            <person name="Gerber A.L."/>
            <person name="Martins V.P."/>
            <person name="Peconick L.D."/>
            <person name="Neto A.V."/>
            <person name="Chaucanez C.B."/>
            <person name="Silva P.A."/>
            <person name="Cunha O.L."/>
            <person name="de Oliveira F.F."/>
            <person name="dos Santos T.C."/>
            <person name="Barros A.L."/>
            <person name="Soares M.A."/>
            <person name="de Oliveira L.M."/>
            <person name="Marini M.M."/>
            <person name="Villalobos-Duno H."/>
            <person name="Cunha M.M."/>
            <person name="de Hoog S."/>
            <person name="da Silveira J.F."/>
            <person name="Henrissat B."/>
            <person name="Nino-Vega G.A."/>
            <person name="Cisalpino P.S."/>
            <person name="Mora-Montes H.M."/>
            <person name="Almeida S.R."/>
            <person name="Stajich J.E."/>
            <person name="Lopes-Bezerra L.M."/>
            <person name="Vasconcelos A.T."/>
            <person name="Felipe M.S."/>
        </authorList>
    </citation>
    <scope>NUCLEOTIDE SEQUENCE [LARGE SCALE GENOMIC DNA]</scope>
    <source>
        <strain evidence="7 8">5110</strain>
    </source>
</reference>
<organism evidence="7 8">
    <name type="scientific">Sporothrix brasiliensis 5110</name>
    <dbReference type="NCBI Taxonomy" id="1398154"/>
    <lineage>
        <taxon>Eukaryota</taxon>
        <taxon>Fungi</taxon>
        <taxon>Dikarya</taxon>
        <taxon>Ascomycota</taxon>
        <taxon>Pezizomycotina</taxon>
        <taxon>Sordariomycetes</taxon>
        <taxon>Sordariomycetidae</taxon>
        <taxon>Ophiostomatales</taxon>
        <taxon>Ophiostomataceae</taxon>
        <taxon>Sporothrix</taxon>
    </lineage>
</organism>
<evidence type="ECO:0000256" key="5">
    <source>
        <dbReference type="ARBA" id="ARBA00034078"/>
    </source>
</evidence>
<evidence type="ECO:0000256" key="4">
    <source>
        <dbReference type="ARBA" id="ARBA00023014"/>
    </source>
</evidence>
<evidence type="ECO:0000256" key="2">
    <source>
        <dbReference type="ARBA" id="ARBA00022723"/>
    </source>
</evidence>
<evidence type="ECO:0000256" key="3">
    <source>
        <dbReference type="ARBA" id="ARBA00023004"/>
    </source>
</evidence>
<evidence type="ECO:0000259" key="6">
    <source>
        <dbReference type="PROSITE" id="PS51296"/>
    </source>
</evidence>
<dbReference type="AlphaFoldDB" id="A0A0C2F345"/>
<dbReference type="VEuPathDB" id="FungiDB:SPBR_04451"/>
<name>A0A0C2F345_9PEZI</name>
<keyword evidence="2" id="KW-0479">Metal-binding</keyword>